<reference evidence="1" key="1">
    <citation type="submission" date="2023-11" db="EMBL/GenBank/DDBJ databases">
        <authorList>
            <person name="Poullet M."/>
        </authorList>
    </citation>
    <scope>NUCLEOTIDE SEQUENCE</scope>
    <source>
        <strain evidence="1">E1834</strain>
    </source>
</reference>
<dbReference type="Proteomes" id="UP001497535">
    <property type="component" value="Unassembled WGS sequence"/>
</dbReference>
<protein>
    <submittedName>
        <fullName evidence="1">Uncharacterized protein</fullName>
    </submittedName>
</protein>
<accession>A0ACB0YP19</accession>
<proteinExistence type="predicted"/>
<keyword evidence="2" id="KW-1185">Reference proteome</keyword>
<gene>
    <name evidence="1" type="ORF">MENTE1834_LOCUS14544</name>
</gene>
<sequence>MVVGLSRLEAGKQRNLTKIQYVSSGCFSGVATRLVIQPLDVVKIRFQLQEEPLYGDNRGKYSGRMLKTMRMIWKEEGFKALWRGHIPGQALSVTYGVIQYSTFEALSSEIVKLGLGKYKMTADFLCGSIAGSLATACSMPFDVIRTRMVVSQGYRNLLHPINKTWTKEGIGGFFHGNINNKLEKESHSNVTKQLNRLASGALAGIVAKTITYPLDLVRHRLQINERIRPGAFGQTTAYGGMTATIRGIVKHEGFTSLYKGIWPALLKESTQTALSFFFYELACDILSGALFNSK</sequence>
<name>A0ACB0YP19_MELEN</name>
<evidence type="ECO:0000313" key="1">
    <source>
        <dbReference type="EMBL" id="CAK5055078.1"/>
    </source>
</evidence>
<organism evidence="1 2">
    <name type="scientific">Meloidogyne enterolobii</name>
    <name type="common">Root-knot nematode worm</name>
    <name type="synonym">Meloidogyne mayaguensis</name>
    <dbReference type="NCBI Taxonomy" id="390850"/>
    <lineage>
        <taxon>Eukaryota</taxon>
        <taxon>Metazoa</taxon>
        <taxon>Ecdysozoa</taxon>
        <taxon>Nematoda</taxon>
        <taxon>Chromadorea</taxon>
        <taxon>Rhabditida</taxon>
        <taxon>Tylenchina</taxon>
        <taxon>Tylenchomorpha</taxon>
        <taxon>Tylenchoidea</taxon>
        <taxon>Meloidogynidae</taxon>
        <taxon>Meloidogyninae</taxon>
        <taxon>Meloidogyne</taxon>
    </lineage>
</organism>
<evidence type="ECO:0000313" key="2">
    <source>
        <dbReference type="Proteomes" id="UP001497535"/>
    </source>
</evidence>
<dbReference type="EMBL" id="CAVMJV010000016">
    <property type="protein sequence ID" value="CAK5055078.1"/>
    <property type="molecule type" value="Genomic_DNA"/>
</dbReference>
<comment type="caution">
    <text evidence="1">The sequence shown here is derived from an EMBL/GenBank/DDBJ whole genome shotgun (WGS) entry which is preliminary data.</text>
</comment>